<accession>A0ABQ6MKL1</accession>
<evidence type="ECO:0000256" key="2">
    <source>
        <dbReference type="SAM" id="Phobius"/>
    </source>
</evidence>
<feature type="transmembrane region" description="Helical" evidence="2">
    <location>
        <begin position="47"/>
        <end position="68"/>
    </location>
</feature>
<organism evidence="3 4">
    <name type="scientific">Tetraparma gracilis</name>
    <dbReference type="NCBI Taxonomy" id="2962635"/>
    <lineage>
        <taxon>Eukaryota</taxon>
        <taxon>Sar</taxon>
        <taxon>Stramenopiles</taxon>
        <taxon>Ochrophyta</taxon>
        <taxon>Bolidophyceae</taxon>
        <taxon>Parmales</taxon>
        <taxon>Triparmaceae</taxon>
        <taxon>Tetraparma</taxon>
    </lineage>
</organism>
<feature type="transmembrane region" description="Helical" evidence="2">
    <location>
        <begin position="158"/>
        <end position="178"/>
    </location>
</feature>
<keyword evidence="2" id="KW-0472">Membrane</keyword>
<dbReference type="EMBL" id="BRYB01000344">
    <property type="protein sequence ID" value="GMI28139.1"/>
    <property type="molecule type" value="Genomic_DNA"/>
</dbReference>
<keyword evidence="2" id="KW-0812">Transmembrane</keyword>
<feature type="transmembrane region" description="Helical" evidence="2">
    <location>
        <begin position="126"/>
        <end position="146"/>
    </location>
</feature>
<feature type="compositionally biased region" description="Basic residues" evidence="1">
    <location>
        <begin position="248"/>
        <end position="262"/>
    </location>
</feature>
<protein>
    <submittedName>
        <fullName evidence="3">Uncharacterized protein</fullName>
    </submittedName>
</protein>
<proteinExistence type="predicted"/>
<gene>
    <name evidence="3" type="ORF">TeGR_g10640</name>
</gene>
<evidence type="ECO:0000256" key="1">
    <source>
        <dbReference type="SAM" id="MobiDB-lite"/>
    </source>
</evidence>
<keyword evidence="2" id="KW-1133">Transmembrane helix</keyword>
<reference evidence="3 4" key="1">
    <citation type="journal article" date="2023" name="Commun. Biol.">
        <title>Genome analysis of Parmales, the sister group of diatoms, reveals the evolutionary specialization of diatoms from phago-mixotrophs to photoautotrophs.</title>
        <authorList>
            <person name="Ban H."/>
            <person name="Sato S."/>
            <person name="Yoshikawa S."/>
            <person name="Yamada K."/>
            <person name="Nakamura Y."/>
            <person name="Ichinomiya M."/>
            <person name="Sato N."/>
            <person name="Blanc-Mathieu R."/>
            <person name="Endo H."/>
            <person name="Kuwata A."/>
            <person name="Ogata H."/>
        </authorList>
    </citation>
    <scope>NUCLEOTIDE SEQUENCE [LARGE SCALE GENOMIC DNA]</scope>
</reference>
<sequence>MSDPPIKSAAKDDHGVAASSSDSFAFTTYFSSRSPSFMALSKRRYRFLATLSLVAHVVGASWVLSLLMRGDASWTESMKLVRRILGLDPHEHNEHTILHVWMSAIQARYIITDLYAVYQATVNRRLLWTTVTTHLVEGWICAMFFIGHSFILHERDCFVFGLTCMAWTLMWFGAYVAMDYDNMAVELKKINHVRKRIGQKVGRRVNQIRDNAKMMIRRRPSDSDFETSASELELESESDRDRSLTPVRQRRSRQRDRKPKRS</sequence>
<evidence type="ECO:0000313" key="4">
    <source>
        <dbReference type="Proteomes" id="UP001165060"/>
    </source>
</evidence>
<comment type="caution">
    <text evidence="3">The sequence shown here is derived from an EMBL/GenBank/DDBJ whole genome shotgun (WGS) entry which is preliminary data.</text>
</comment>
<keyword evidence="4" id="KW-1185">Reference proteome</keyword>
<feature type="region of interest" description="Disordered" evidence="1">
    <location>
        <begin position="220"/>
        <end position="262"/>
    </location>
</feature>
<name>A0ABQ6MKL1_9STRA</name>
<evidence type="ECO:0000313" key="3">
    <source>
        <dbReference type="EMBL" id="GMI28139.1"/>
    </source>
</evidence>
<dbReference type="Proteomes" id="UP001165060">
    <property type="component" value="Unassembled WGS sequence"/>
</dbReference>